<dbReference type="InterPro" id="IPR012312">
    <property type="entry name" value="Hemerythrin-like"/>
</dbReference>
<dbReference type="PANTHER" id="PTHR35585">
    <property type="entry name" value="HHE DOMAIN PROTEIN (AFU_ORTHOLOGUE AFUA_4G00730)"/>
    <property type="match status" value="1"/>
</dbReference>
<dbReference type="PANTHER" id="PTHR35585:SF1">
    <property type="entry name" value="HHE DOMAIN PROTEIN (AFU_ORTHOLOGUE AFUA_4G00730)"/>
    <property type="match status" value="1"/>
</dbReference>
<evidence type="ECO:0000313" key="4">
    <source>
        <dbReference type="Proteomes" id="UP000236333"/>
    </source>
</evidence>
<gene>
    <name evidence="3" type="ORF">TSOC_010243</name>
</gene>
<dbReference type="Gene3D" id="1.20.120.520">
    <property type="entry name" value="nmb1532 protein domain like"/>
    <property type="match status" value="1"/>
</dbReference>
<comment type="caution">
    <text evidence="3">The sequence shown here is derived from an EMBL/GenBank/DDBJ whole genome shotgun (WGS) entry which is preliminary data.</text>
</comment>
<dbReference type="AlphaFoldDB" id="A0A2J7ZTT0"/>
<name>A0A2J7ZTT0_9CHLO</name>
<feature type="compositionally biased region" description="Low complexity" evidence="1">
    <location>
        <begin position="15"/>
        <end position="44"/>
    </location>
</feature>
<evidence type="ECO:0000256" key="1">
    <source>
        <dbReference type="SAM" id="MobiDB-lite"/>
    </source>
</evidence>
<organism evidence="3 4">
    <name type="scientific">Tetrabaena socialis</name>
    <dbReference type="NCBI Taxonomy" id="47790"/>
    <lineage>
        <taxon>Eukaryota</taxon>
        <taxon>Viridiplantae</taxon>
        <taxon>Chlorophyta</taxon>
        <taxon>core chlorophytes</taxon>
        <taxon>Chlorophyceae</taxon>
        <taxon>CS clade</taxon>
        <taxon>Chlamydomonadales</taxon>
        <taxon>Tetrabaenaceae</taxon>
        <taxon>Tetrabaena</taxon>
    </lineage>
</organism>
<sequence length="300" mass="31516">MADTAMPASIASREAGPTAADLAPAGAAESAPGAAPPRAAAGGPVQRLKGLLKPGPGGRAVPSNGLDAIVEDHQPPAVHAGCAVNHRTYPPPPRLSPLSTTRTRLVPAHAVLDRSCPAASHRPQEKLTATRNLVRHISRHASAEERTLYPLVRERLPPGQRELARMLYDRMVMDDRVNKQLLDFLETHVPSSEAEWALFDATLGKFRAVEEEHLAREEAEVIEPLRALLSDEEAAKLGRQWAGAFANAPTHPHPNGPSAATGARLLHPMVGLVDRMCDALLPEPAAKAGGGGGGGGGGQS</sequence>
<keyword evidence="4" id="KW-1185">Reference proteome</keyword>
<proteinExistence type="predicted"/>
<evidence type="ECO:0000259" key="2">
    <source>
        <dbReference type="Pfam" id="PF01814"/>
    </source>
</evidence>
<reference evidence="3 4" key="1">
    <citation type="journal article" date="2017" name="Mol. Biol. Evol.">
        <title>The 4-celled Tetrabaena socialis nuclear genome reveals the essential components for genetic control of cell number at the origin of multicellularity in the volvocine lineage.</title>
        <authorList>
            <person name="Featherston J."/>
            <person name="Arakaki Y."/>
            <person name="Hanschen E.R."/>
            <person name="Ferris P.J."/>
            <person name="Michod R.E."/>
            <person name="Olson B.J.S.C."/>
            <person name="Nozaki H."/>
            <person name="Durand P.M."/>
        </authorList>
    </citation>
    <scope>NUCLEOTIDE SEQUENCE [LARGE SCALE GENOMIC DNA]</scope>
    <source>
        <strain evidence="3 4">NIES-571</strain>
    </source>
</reference>
<protein>
    <recommendedName>
        <fullName evidence="2">Hemerythrin-like domain-containing protein</fullName>
    </recommendedName>
</protein>
<dbReference type="Pfam" id="PF01814">
    <property type="entry name" value="Hemerythrin"/>
    <property type="match status" value="1"/>
</dbReference>
<dbReference type="OrthoDB" id="9983919at2759"/>
<accession>A0A2J7ZTT0</accession>
<feature type="domain" description="Hemerythrin-like" evidence="2">
    <location>
        <begin position="119"/>
        <end position="222"/>
    </location>
</feature>
<evidence type="ECO:0000313" key="3">
    <source>
        <dbReference type="EMBL" id="PNH03683.1"/>
    </source>
</evidence>
<dbReference type="EMBL" id="PGGS01000476">
    <property type="protein sequence ID" value="PNH03683.1"/>
    <property type="molecule type" value="Genomic_DNA"/>
</dbReference>
<dbReference type="Proteomes" id="UP000236333">
    <property type="component" value="Unassembled WGS sequence"/>
</dbReference>
<feature type="region of interest" description="Disordered" evidence="1">
    <location>
        <begin position="1"/>
        <end position="44"/>
    </location>
</feature>